<sequence length="156" mass="17701">MGITYFDIFCFGFISISSMLAMARGIFSEMISLTNWIVAAIMTRYLYPMLLERVSEFFKSKQVAIIMTIIPLFLIILTVVSILLKIMSTPIRIRSVLLDKILGCAFGGVRGLFLLIITTSCWNLIVHESREPAWIQKSISKKALDRMGTRLQSIVQ</sequence>
<name>A0ABM5NFD1_LIBAS</name>
<dbReference type="Pfam" id="PF02674">
    <property type="entry name" value="Colicin_V"/>
    <property type="match status" value="1"/>
</dbReference>
<feature type="transmembrane region" description="Helical" evidence="5">
    <location>
        <begin position="96"/>
        <end position="117"/>
    </location>
</feature>
<keyword evidence="3 5" id="KW-1133">Transmembrane helix</keyword>
<organism evidence="6 7">
    <name type="scientific">Candidatus Liberibacter asiaticus str. gxpsy</name>
    <dbReference type="NCBI Taxonomy" id="1174529"/>
    <lineage>
        <taxon>Bacteria</taxon>
        <taxon>Pseudomonadati</taxon>
        <taxon>Pseudomonadota</taxon>
        <taxon>Alphaproteobacteria</taxon>
        <taxon>Hyphomicrobiales</taxon>
        <taxon>Rhizobiaceae</taxon>
        <taxon>Liberibacter</taxon>
    </lineage>
</organism>
<evidence type="ECO:0000256" key="4">
    <source>
        <dbReference type="ARBA" id="ARBA00023136"/>
    </source>
</evidence>
<dbReference type="GeneID" id="93076575"/>
<evidence type="ECO:0000313" key="6">
    <source>
        <dbReference type="EMBL" id="AGH16575.1"/>
    </source>
</evidence>
<dbReference type="Proteomes" id="UP000011820">
    <property type="component" value="Chromosome"/>
</dbReference>
<dbReference type="PANTHER" id="PTHR36926:SF1">
    <property type="entry name" value="COLICIN V PRODUCTION PROTEIN"/>
    <property type="match status" value="1"/>
</dbReference>
<dbReference type="InterPro" id="IPR052719">
    <property type="entry name" value="CvpA-like"/>
</dbReference>
<evidence type="ECO:0000256" key="5">
    <source>
        <dbReference type="SAM" id="Phobius"/>
    </source>
</evidence>
<dbReference type="InterPro" id="IPR003825">
    <property type="entry name" value="Colicin-V_CvpA"/>
</dbReference>
<dbReference type="PANTHER" id="PTHR36926">
    <property type="entry name" value="COLICIN V PRODUCTION PROTEIN"/>
    <property type="match status" value="1"/>
</dbReference>
<dbReference type="RefSeq" id="WP_012778554.1">
    <property type="nucleotide sequence ID" value="NC_020549.1"/>
</dbReference>
<dbReference type="EMBL" id="CP004005">
    <property type="protein sequence ID" value="AGH16575.1"/>
    <property type="molecule type" value="Genomic_DNA"/>
</dbReference>
<reference evidence="6 7" key="1">
    <citation type="journal article" date="2013" name="Genome Announc.">
        <title>Complete Genome Sequence of a Chinese Strain of 'Candidatus Liberibacter asiaticus'.</title>
        <authorList>
            <person name="Lin H."/>
            <person name="Han C.S."/>
            <person name="Liu B."/>
            <person name="Lou B."/>
            <person name="Bai X."/>
            <person name="Deng C."/>
            <person name="Civerolo E.L."/>
            <person name="Gupta G."/>
        </authorList>
    </citation>
    <scope>NUCLEOTIDE SEQUENCE [LARGE SCALE GENOMIC DNA]</scope>
    <source>
        <strain evidence="7">gxpsy</strain>
    </source>
</reference>
<accession>A0ABM5NFD1</accession>
<evidence type="ECO:0000256" key="3">
    <source>
        <dbReference type="ARBA" id="ARBA00022989"/>
    </source>
</evidence>
<evidence type="ECO:0000256" key="1">
    <source>
        <dbReference type="ARBA" id="ARBA00004141"/>
    </source>
</evidence>
<proteinExistence type="predicted"/>
<keyword evidence="4 5" id="KW-0472">Membrane</keyword>
<feature type="transmembrane region" description="Helical" evidence="5">
    <location>
        <begin position="63"/>
        <end position="84"/>
    </location>
</feature>
<evidence type="ECO:0000313" key="7">
    <source>
        <dbReference type="Proteomes" id="UP000011820"/>
    </source>
</evidence>
<evidence type="ECO:0000256" key="2">
    <source>
        <dbReference type="ARBA" id="ARBA00022692"/>
    </source>
</evidence>
<keyword evidence="7" id="KW-1185">Reference proteome</keyword>
<comment type="subcellular location">
    <subcellularLocation>
        <location evidence="1">Membrane</location>
        <topology evidence="1">Multi-pass membrane protein</topology>
    </subcellularLocation>
</comment>
<gene>
    <name evidence="6" type="ORF">WSI_01015</name>
</gene>
<keyword evidence="2 5" id="KW-0812">Transmembrane</keyword>
<protein>
    <submittedName>
        <fullName evidence="6">Colicin V production protein</fullName>
    </submittedName>
</protein>